<comment type="caution">
    <text evidence="1">The sequence shown here is derived from an EMBL/GenBank/DDBJ whole genome shotgun (WGS) entry which is preliminary data.</text>
</comment>
<dbReference type="InterPro" id="IPR002110">
    <property type="entry name" value="Ankyrin_rpt"/>
</dbReference>
<organism evidence="1 2">
    <name type="scientific">Aspergillus sclerotioniger CBS 115572</name>
    <dbReference type="NCBI Taxonomy" id="1450535"/>
    <lineage>
        <taxon>Eukaryota</taxon>
        <taxon>Fungi</taxon>
        <taxon>Dikarya</taxon>
        <taxon>Ascomycota</taxon>
        <taxon>Pezizomycotina</taxon>
        <taxon>Eurotiomycetes</taxon>
        <taxon>Eurotiomycetidae</taxon>
        <taxon>Eurotiales</taxon>
        <taxon>Aspergillaceae</taxon>
        <taxon>Aspergillus</taxon>
        <taxon>Aspergillus subgen. Circumdati</taxon>
    </lineage>
</organism>
<dbReference type="PANTHER" id="PTHR34706">
    <property type="entry name" value="SLR1338 PROTEIN"/>
    <property type="match status" value="1"/>
</dbReference>
<accession>A0A317VMN8</accession>
<dbReference type="AlphaFoldDB" id="A0A317VMN8"/>
<dbReference type="InterPro" id="IPR036770">
    <property type="entry name" value="Ankyrin_rpt-contain_sf"/>
</dbReference>
<dbReference type="STRING" id="1450535.A0A317VMN8"/>
<dbReference type="Proteomes" id="UP000246702">
    <property type="component" value="Unassembled WGS sequence"/>
</dbReference>
<reference evidence="1 2" key="1">
    <citation type="submission" date="2016-12" db="EMBL/GenBank/DDBJ databases">
        <title>The genomes of Aspergillus section Nigri reveals drivers in fungal speciation.</title>
        <authorList>
            <consortium name="DOE Joint Genome Institute"/>
            <person name="Vesth T.C."/>
            <person name="Nybo J."/>
            <person name="Theobald S."/>
            <person name="Brandl J."/>
            <person name="Frisvad J.C."/>
            <person name="Nielsen K.F."/>
            <person name="Lyhne E.K."/>
            <person name="Kogle M.E."/>
            <person name="Kuo A."/>
            <person name="Riley R."/>
            <person name="Clum A."/>
            <person name="Nolan M."/>
            <person name="Lipzen A."/>
            <person name="Salamov A."/>
            <person name="Henrissat B."/>
            <person name="Wiebenga A."/>
            <person name="De Vries R.P."/>
            <person name="Grigoriev I.V."/>
            <person name="Mortensen U.H."/>
            <person name="Andersen M.R."/>
            <person name="Baker S.E."/>
        </authorList>
    </citation>
    <scope>NUCLEOTIDE SEQUENCE [LARGE SCALE GENOMIC DNA]</scope>
    <source>
        <strain evidence="1 2">CBS 115572</strain>
    </source>
</reference>
<sequence>MNTIYDHAKNGTLTEQDLQGADIKKLNYLDPKDNTTPLGIAVLNRDFKTAQLLLKHKADPDCLRRGIPPLWRACGFDRRKENVEERLIQLLLNHKADPNLVPEGQKGKAMTPLMKAVKTHKSLEIISSLVDHGADPDAIVNKKSAKDLTTDPKVLNAMLPRATRFKNRAKEVAKVTAFVMSAVFWANKNLKVAAGVGVAAAAGMIAKDAIKRRFKMTGKVDKRLGKYISEDQGFNDAKEQEKDELKNRMLAIIKDNKLDNFFKPDDPFLKEVVERAVDLDRTSPSNVLDPKDLAHLALYQPVLYCDDSASMKQDQRKEHLNDLTQRITSITTRVVPDNEGIELRFINEKTTPPMSKPSLETIDTIMKHVPFDGWTEIGTNLRTKVLQDNVYQHLGRNTLKRPVLVSIITDGHPSGPHGTPEGIDTLRDVIQECGTKLKAHGYDPKVVRFQVSQIGDDPTAKKFLSDLENDHELDDVLYITSERLDTEFKKLRDNDIRLEQWLIELLMGPIVDGQKS</sequence>
<keyword evidence="2" id="KW-1185">Reference proteome</keyword>
<evidence type="ECO:0000313" key="1">
    <source>
        <dbReference type="EMBL" id="PWY74491.1"/>
    </source>
</evidence>
<dbReference type="OrthoDB" id="2142040at2759"/>
<evidence type="ECO:0000313" key="2">
    <source>
        <dbReference type="Proteomes" id="UP000246702"/>
    </source>
</evidence>
<name>A0A317VMN8_9EURO</name>
<dbReference type="RefSeq" id="XP_025463684.1">
    <property type="nucleotide sequence ID" value="XM_025609400.1"/>
</dbReference>
<dbReference type="Pfam" id="PF12796">
    <property type="entry name" value="Ank_2"/>
    <property type="match status" value="1"/>
</dbReference>
<protein>
    <submittedName>
        <fullName evidence="1">Uncharacterized protein</fullName>
    </submittedName>
</protein>
<proteinExistence type="predicted"/>
<dbReference type="GeneID" id="37111543"/>
<dbReference type="PANTHER" id="PTHR34706:SF3">
    <property type="entry name" value="ANKYRIN REPEAT PROTEIN (AFU_ORTHOLOGUE AFUA_7G06200)"/>
    <property type="match status" value="1"/>
</dbReference>
<dbReference type="Gene3D" id="1.25.40.20">
    <property type="entry name" value="Ankyrin repeat-containing domain"/>
    <property type="match status" value="1"/>
</dbReference>
<dbReference type="SMART" id="SM00248">
    <property type="entry name" value="ANK"/>
    <property type="match status" value="3"/>
</dbReference>
<dbReference type="SUPFAM" id="SSF48403">
    <property type="entry name" value="Ankyrin repeat"/>
    <property type="match status" value="1"/>
</dbReference>
<gene>
    <name evidence="1" type="ORF">BO94DRAFT_499922</name>
</gene>
<dbReference type="EMBL" id="MSFK01000030">
    <property type="protein sequence ID" value="PWY74491.1"/>
    <property type="molecule type" value="Genomic_DNA"/>
</dbReference>